<evidence type="ECO:0000256" key="5">
    <source>
        <dbReference type="ARBA" id="ARBA00022737"/>
    </source>
</evidence>
<accession>A0A6J2QVF2</accession>
<dbReference type="Pfam" id="PF00651">
    <property type="entry name" value="BTB"/>
    <property type="match status" value="1"/>
</dbReference>
<evidence type="ECO:0000259" key="14">
    <source>
        <dbReference type="PROSITE" id="PS50097"/>
    </source>
</evidence>
<dbReference type="Gene3D" id="3.30.710.10">
    <property type="entry name" value="Potassium Channel Kv1.1, Chain A"/>
    <property type="match status" value="1"/>
</dbReference>
<keyword evidence="8" id="KW-0805">Transcription regulation</keyword>
<evidence type="ECO:0000256" key="11">
    <source>
        <dbReference type="ARBA" id="ARBA00023242"/>
    </source>
</evidence>
<evidence type="ECO:0000256" key="12">
    <source>
        <dbReference type="PROSITE-ProRule" id="PRU00042"/>
    </source>
</evidence>
<feature type="domain" description="C2H2-type" evidence="15">
    <location>
        <begin position="400"/>
        <end position="427"/>
    </location>
</feature>
<keyword evidence="7" id="KW-0862">Zinc</keyword>
<dbReference type="PANTHER" id="PTHR46105">
    <property type="entry name" value="AGAP004733-PA"/>
    <property type="match status" value="1"/>
</dbReference>
<dbReference type="SMART" id="SM00355">
    <property type="entry name" value="ZnF_C2H2"/>
    <property type="match status" value="4"/>
</dbReference>
<feature type="domain" description="C2H2-type" evidence="15">
    <location>
        <begin position="456"/>
        <end position="479"/>
    </location>
</feature>
<dbReference type="SUPFAM" id="SSF54695">
    <property type="entry name" value="POZ domain"/>
    <property type="match status" value="1"/>
</dbReference>
<feature type="domain" description="C2H2-type" evidence="15">
    <location>
        <begin position="375"/>
        <end position="397"/>
    </location>
</feature>
<dbReference type="GeneID" id="115017093"/>
<gene>
    <name evidence="17" type="primary">LOC115017093</name>
</gene>
<dbReference type="Proteomes" id="UP000504630">
    <property type="component" value="Chromosome 12"/>
</dbReference>
<feature type="domain" description="C2H2-type" evidence="15">
    <location>
        <begin position="428"/>
        <end position="455"/>
    </location>
</feature>
<dbReference type="Gene3D" id="3.30.160.60">
    <property type="entry name" value="Classic Zinc Finger"/>
    <property type="match status" value="3"/>
</dbReference>
<dbReference type="AlphaFoldDB" id="A0A6J2QVF2"/>
<dbReference type="Pfam" id="PF00096">
    <property type="entry name" value="zf-C2H2"/>
    <property type="match status" value="2"/>
</dbReference>
<evidence type="ECO:0000256" key="3">
    <source>
        <dbReference type="ARBA" id="ARBA00006991"/>
    </source>
</evidence>
<dbReference type="PROSITE" id="PS50157">
    <property type="entry name" value="ZINC_FINGER_C2H2_2"/>
    <property type="match status" value="4"/>
</dbReference>
<dbReference type="PROSITE" id="PS50097">
    <property type="entry name" value="BTB"/>
    <property type="match status" value="1"/>
</dbReference>
<evidence type="ECO:0000313" key="16">
    <source>
        <dbReference type="Proteomes" id="UP000504630"/>
    </source>
</evidence>
<evidence type="ECO:0000256" key="7">
    <source>
        <dbReference type="ARBA" id="ARBA00022833"/>
    </source>
</evidence>
<evidence type="ECO:0000256" key="10">
    <source>
        <dbReference type="ARBA" id="ARBA00023163"/>
    </source>
</evidence>
<keyword evidence="16" id="KW-1185">Reference proteome</keyword>
<reference evidence="17" key="1">
    <citation type="submission" date="2025-08" db="UniProtKB">
        <authorList>
            <consortium name="RefSeq"/>
        </authorList>
    </citation>
    <scope>IDENTIFICATION</scope>
</reference>
<dbReference type="InParanoid" id="A0A6J2QVF2"/>
<dbReference type="GO" id="GO:0008270">
    <property type="term" value="F:zinc ion binding"/>
    <property type="evidence" value="ECO:0007669"/>
    <property type="project" value="UniProtKB-KW"/>
</dbReference>
<evidence type="ECO:0000256" key="2">
    <source>
        <dbReference type="ARBA" id="ARBA00004123"/>
    </source>
</evidence>
<evidence type="ECO:0000259" key="15">
    <source>
        <dbReference type="PROSITE" id="PS50157"/>
    </source>
</evidence>
<dbReference type="RefSeq" id="XP_029301167.1">
    <property type="nucleotide sequence ID" value="XM_029445307.1"/>
</dbReference>
<protein>
    <submittedName>
        <fullName evidence="17">Zinc finger and BTB domain-containing protein 26-like isoform X1</fullName>
    </submittedName>
</protein>
<evidence type="ECO:0000256" key="13">
    <source>
        <dbReference type="SAM" id="MobiDB-lite"/>
    </source>
</evidence>
<keyword evidence="10" id="KW-0804">Transcription</keyword>
<proteinExistence type="inferred from homology"/>
<feature type="domain" description="BTB" evidence="14">
    <location>
        <begin position="64"/>
        <end position="138"/>
    </location>
</feature>
<comment type="subcellular location">
    <subcellularLocation>
        <location evidence="2">Nucleus</location>
    </subcellularLocation>
</comment>
<dbReference type="InterPro" id="IPR011333">
    <property type="entry name" value="SKP1/BTB/POZ_sf"/>
</dbReference>
<dbReference type="KEGG" id="cgob:115017093"/>
<dbReference type="GO" id="GO:0000978">
    <property type="term" value="F:RNA polymerase II cis-regulatory region sequence-specific DNA binding"/>
    <property type="evidence" value="ECO:0007669"/>
    <property type="project" value="TreeGrafter"/>
</dbReference>
<dbReference type="SMART" id="SM00225">
    <property type="entry name" value="BTB"/>
    <property type="match status" value="1"/>
</dbReference>
<dbReference type="SUPFAM" id="SSF57667">
    <property type="entry name" value="beta-beta-alpha zinc fingers"/>
    <property type="match status" value="2"/>
</dbReference>
<dbReference type="FunFam" id="3.30.160.60:FF:002343">
    <property type="entry name" value="Zinc finger protein 33A"/>
    <property type="match status" value="1"/>
</dbReference>
<sequence length="493" mass="55352">MKNNICSSQLFCNQPLTNCAPNILFKSTQTIMSSSSDTLRFCFPTHGDSILSKINTLREEHRFCDITLLLAGPPNGATVQPLHFHGHRAVLAASSDFLRDQFLLHEGRAELSVGVVSSVVVGKRLLLSCYTGLLEVPLGELVSYLTAASALQMSQVVEKCAQAVSQYLSPTLAFLKLERHSEETEIQQPDRDWPGARLNNQEEMDAAEEGGAVVIQSKSRFSQGNEVDVQGLREVRGVKKVVIDKVEFSEDAACSLDTLESMEGEEIQPVHTTNKPTYQVRHVTGKLRPSTAVQDHTSRTARVSSAQHEEFVDTFQNQDEEPEEEQRSEEGRFLLSAQLQECEELRDSGAHLPKSHCSGDELPEDSNGILIQRPYLCRRCDRVFQHLESYVGHLKEHKQYLCLVCGKGFSQRSNLTRHIRVHTGVKPFRCPLCHKTFSQKATLQDHLNLHTGDKPHKCRYCAVHFSHKPGLRRHLKDIHGKSSLQNMLEEAVD</sequence>
<evidence type="ECO:0000256" key="1">
    <source>
        <dbReference type="ARBA" id="ARBA00003767"/>
    </source>
</evidence>
<comment type="function">
    <text evidence="1">May be involved in transcriptional regulation.</text>
</comment>
<dbReference type="GO" id="GO:0000981">
    <property type="term" value="F:DNA-binding transcription factor activity, RNA polymerase II-specific"/>
    <property type="evidence" value="ECO:0007669"/>
    <property type="project" value="TreeGrafter"/>
</dbReference>
<comment type="similarity">
    <text evidence="3">Belongs to the krueppel C2H2-type zinc-finger protein family.</text>
</comment>
<dbReference type="OrthoDB" id="1405595at2759"/>
<dbReference type="PROSITE" id="PS00028">
    <property type="entry name" value="ZINC_FINGER_C2H2_1"/>
    <property type="match status" value="3"/>
</dbReference>
<keyword evidence="9" id="KW-0238">DNA-binding</keyword>
<organism evidence="16 17">
    <name type="scientific">Cottoperca gobio</name>
    <name type="common">Frogmouth</name>
    <name type="synonym">Aphritis gobio</name>
    <dbReference type="NCBI Taxonomy" id="56716"/>
    <lineage>
        <taxon>Eukaryota</taxon>
        <taxon>Metazoa</taxon>
        <taxon>Chordata</taxon>
        <taxon>Craniata</taxon>
        <taxon>Vertebrata</taxon>
        <taxon>Euteleostomi</taxon>
        <taxon>Actinopterygii</taxon>
        <taxon>Neopterygii</taxon>
        <taxon>Teleostei</taxon>
        <taxon>Neoteleostei</taxon>
        <taxon>Acanthomorphata</taxon>
        <taxon>Eupercaria</taxon>
        <taxon>Perciformes</taxon>
        <taxon>Notothenioidei</taxon>
        <taxon>Bovichtidae</taxon>
        <taxon>Cottoperca</taxon>
    </lineage>
</organism>
<evidence type="ECO:0000256" key="9">
    <source>
        <dbReference type="ARBA" id="ARBA00023125"/>
    </source>
</evidence>
<keyword evidence="6 12" id="KW-0863">Zinc-finger</keyword>
<feature type="compositionally biased region" description="Polar residues" evidence="13">
    <location>
        <begin position="291"/>
        <end position="306"/>
    </location>
</feature>
<evidence type="ECO:0000313" key="17">
    <source>
        <dbReference type="RefSeq" id="XP_029301167.1"/>
    </source>
</evidence>
<evidence type="ECO:0000256" key="4">
    <source>
        <dbReference type="ARBA" id="ARBA00022723"/>
    </source>
</evidence>
<feature type="region of interest" description="Disordered" evidence="13">
    <location>
        <begin position="285"/>
        <end position="330"/>
    </location>
</feature>
<dbReference type="InterPro" id="IPR000210">
    <property type="entry name" value="BTB/POZ_dom"/>
</dbReference>
<keyword evidence="11" id="KW-0539">Nucleus</keyword>
<dbReference type="PANTHER" id="PTHR46105:SF29">
    <property type="entry name" value="ZINC FINGER AND BTB DOMAIN CONTAINING 12"/>
    <property type="match status" value="1"/>
</dbReference>
<dbReference type="InterPro" id="IPR036236">
    <property type="entry name" value="Znf_C2H2_sf"/>
</dbReference>
<name>A0A6J2QVF2_COTGO</name>
<keyword evidence="5" id="KW-0677">Repeat</keyword>
<evidence type="ECO:0000256" key="8">
    <source>
        <dbReference type="ARBA" id="ARBA00023015"/>
    </source>
</evidence>
<dbReference type="InterPro" id="IPR050457">
    <property type="entry name" value="ZnFinger_BTB_dom_contain"/>
</dbReference>
<keyword evidence="4" id="KW-0479">Metal-binding</keyword>
<evidence type="ECO:0000256" key="6">
    <source>
        <dbReference type="ARBA" id="ARBA00022771"/>
    </source>
</evidence>
<dbReference type="InterPro" id="IPR013087">
    <property type="entry name" value="Znf_C2H2_type"/>
</dbReference>
<feature type="compositionally biased region" description="Acidic residues" evidence="13">
    <location>
        <begin position="318"/>
        <end position="327"/>
    </location>
</feature>
<dbReference type="FunFam" id="3.30.160.60:FF:000761">
    <property type="entry name" value="Zinc finger protein 449"/>
    <property type="match status" value="1"/>
</dbReference>